<dbReference type="GO" id="GO:0003677">
    <property type="term" value="F:DNA binding"/>
    <property type="evidence" value="ECO:0007669"/>
    <property type="project" value="UniProtKB-UniRule"/>
</dbReference>
<proteinExistence type="predicted"/>
<keyword evidence="4" id="KW-1185">Reference proteome</keyword>
<feature type="domain" description="HMG box" evidence="2">
    <location>
        <begin position="1"/>
        <end position="54"/>
    </location>
</feature>
<dbReference type="OrthoDB" id="6247875at2759"/>
<feature type="DNA-binding region" description="HMG box" evidence="1">
    <location>
        <begin position="1"/>
        <end position="54"/>
    </location>
</feature>
<dbReference type="GO" id="GO:0005634">
    <property type="term" value="C:nucleus"/>
    <property type="evidence" value="ECO:0007669"/>
    <property type="project" value="UniProtKB-UniRule"/>
</dbReference>
<reference evidence="3" key="1">
    <citation type="submission" date="2021-06" db="EMBL/GenBank/DDBJ databases">
        <authorList>
            <person name="Kallberg Y."/>
            <person name="Tangrot J."/>
            <person name="Rosling A."/>
        </authorList>
    </citation>
    <scope>NUCLEOTIDE SEQUENCE</scope>
    <source>
        <strain evidence="3">CL551</strain>
    </source>
</reference>
<evidence type="ECO:0000256" key="1">
    <source>
        <dbReference type="PROSITE-ProRule" id="PRU00267"/>
    </source>
</evidence>
<organism evidence="3 4">
    <name type="scientific">Acaulospora morrowiae</name>
    <dbReference type="NCBI Taxonomy" id="94023"/>
    <lineage>
        <taxon>Eukaryota</taxon>
        <taxon>Fungi</taxon>
        <taxon>Fungi incertae sedis</taxon>
        <taxon>Mucoromycota</taxon>
        <taxon>Glomeromycotina</taxon>
        <taxon>Glomeromycetes</taxon>
        <taxon>Diversisporales</taxon>
        <taxon>Acaulosporaceae</taxon>
        <taxon>Acaulospora</taxon>
    </lineage>
</organism>
<dbReference type="Gene3D" id="1.10.30.10">
    <property type="entry name" value="High mobility group box domain"/>
    <property type="match status" value="1"/>
</dbReference>
<evidence type="ECO:0000313" key="3">
    <source>
        <dbReference type="EMBL" id="CAG8470901.1"/>
    </source>
</evidence>
<dbReference type="SUPFAM" id="SSF47095">
    <property type="entry name" value="HMG-box"/>
    <property type="match status" value="1"/>
</dbReference>
<sequence>MCQSYRQMENPQNRITAKEMGLKWKSMSARDRKPYVDSSIRKKEQFKLENPNVKRKRKRSVRRKNLKFVNNSPETIQLEQTKKECMKL</sequence>
<keyword evidence="1" id="KW-0238">DNA-binding</keyword>
<dbReference type="InterPro" id="IPR009071">
    <property type="entry name" value="HMG_box_dom"/>
</dbReference>
<gene>
    <name evidence="3" type="ORF">AMORRO_LOCUS1850</name>
</gene>
<name>A0A9N8W1J5_9GLOM</name>
<protein>
    <submittedName>
        <fullName evidence="3">5503_t:CDS:1</fullName>
    </submittedName>
</protein>
<dbReference type="PROSITE" id="PS50118">
    <property type="entry name" value="HMG_BOX_2"/>
    <property type="match status" value="1"/>
</dbReference>
<keyword evidence="1" id="KW-0539">Nucleus</keyword>
<comment type="caution">
    <text evidence="3">The sequence shown here is derived from an EMBL/GenBank/DDBJ whole genome shotgun (WGS) entry which is preliminary data.</text>
</comment>
<dbReference type="AlphaFoldDB" id="A0A9N8W1J5"/>
<dbReference type="InterPro" id="IPR036910">
    <property type="entry name" value="HMG_box_dom_sf"/>
</dbReference>
<dbReference type="EMBL" id="CAJVPV010000718">
    <property type="protein sequence ID" value="CAG8470901.1"/>
    <property type="molecule type" value="Genomic_DNA"/>
</dbReference>
<accession>A0A9N8W1J5</accession>
<evidence type="ECO:0000313" key="4">
    <source>
        <dbReference type="Proteomes" id="UP000789342"/>
    </source>
</evidence>
<evidence type="ECO:0000259" key="2">
    <source>
        <dbReference type="PROSITE" id="PS50118"/>
    </source>
</evidence>
<dbReference type="Proteomes" id="UP000789342">
    <property type="component" value="Unassembled WGS sequence"/>
</dbReference>